<accession>M7BAN0</accession>
<organism evidence="2 3">
    <name type="scientific">Chelonia mydas</name>
    <name type="common">Green sea-turtle</name>
    <name type="synonym">Chelonia agassizi</name>
    <dbReference type="NCBI Taxonomy" id="8469"/>
    <lineage>
        <taxon>Eukaryota</taxon>
        <taxon>Metazoa</taxon>
        <taxon>Chordata</taxon>
        <taxon>Craniata</taxon>
        <taxon>Vertebrata</taxon>
        <taxon>Euteleostomi</taxon>
        <taxon>Archelosauria</taxon>
        <taxon>Testudinata</taxon>
        <taxon>Testudines</taxon>
        <taxon>Cryptodira</taxon>
        <taxon>Durocryptodira</taxon>
        <taxon>Americhelydia</taxon>
        <taxon>Chelonioidea</taxon>
        <taxon>Cheloniidae</taxon>
        <taxon>Chelonia</taxon>
    </lineage>
</organism>
<evidence type="ECO:0000313" key="2">
    <source>
        <dbReference type="EMBL" id="EMP25272.1"/>
    </source>
</evidence>
<sequence length="180" mass="18880">MLPWLVRCVDPGPLLSPDMGSSPAWLWEGHSEHGARWCIALHSCGDISPAGACRRLDPGAFHTRFSPAATKSQVTKTRALQFAAITAHGTDSSLQVLGVSPGRCPPGTWGIEQSKLDPPCPRCHQHGANRQLPSLLGILRLPGLPVSSPGAGSEALGLQDSQPPHTQLPPTLSDGLLGAT</sequence>
<feature type="region of interest" description="Disordered" evidence="1">
    <location>
        <begin position="149"/>
        <end position="180"/>
    </location>
</feature>
<dbReference type="Proteomes" id="UP000031443">
    <property type="component" value="Unassembled WGS sequence"/>
</dbReference>
<reference evidence="3" key="1">
    <citation type="journal article" date="2013" name="Nat. Genet.">
        <title>The draft genomes of soft-shell turtle and green sea turtle yield insights into the development and evolution of the turtle-specific body plan.</title>
        <authorList>
            <person name="Wang Z."/>
            <person name="Pascual-Anaya J."/>
            <person name="Zadissa A."/>
            <person name="Li W."/>
            <person name="Niimura Y."/>
            <person name="Huang Z."/>
            <person name="Li C."/>
            <person name="White S."/>
            <person name="Xiong Z."/>
            <person name="Fang D."/>
            <person name="Wang B."/>
            <person name="Ming Y."/>
            <person name="Chen Y."/>
            <person name="Zheng Y."/>
            <person name="Kuraku S."/>
            <person name="Pignatelli M."/>
            <person name="Herrero J."/>
            <person name="Beal K."/>
            <person name="Nozawa M."/>
            <person name="Li Q."/>
            <person name="Wang J."/>
            <person name="Zhang H."/>
            <person name="Yu L."/>
            <person name="Shigenobu S."/>
            <person name="Wang J."/>
            <person name="Liu J."/>
            <person name="Flicek P."/>
            <person name="Searle S."/>
            <person name="Wang J."/>
            <person name="Kuratani S."/>
            <person name="Yin Y."/>
            <person name="Aken B."/>
            <person name="Zhang G."/>
            <person name="Irie N."/>
        </authorList>
    </citation>
    <scope>NUCLEOTIDE SEQUENCE [LARGE SCALE GENOMIC DNA]</scope>
</reference>
<evidence type="ECO:0000256" key="1">
    <source>
        <dbReference type="SAM" id="MobiDB-lite"/>
    </source>
</evidence>
<evidence type="ECO:0000313" key="3">
    <source>
        <dbReference type="Proteomes" id="UP000031443"/>
    </source>
</evidence>
<protein>
    <submittedName>
        <fullName evidence="2">Uncharacterized protein</fullName>
    </submittedName>
</protein>
<keyword evidence="3" id="KW-1185">Reference proteome</keyword>
<dbReference type="EMBL" id="KB592437">
    <property type="protein sequence ID" value="EMP25272.1"/>
    <property type="molecule type" value="Genomic_DNA"/>
</dbReference>
<name>M7BAN0_CHEMY</name>
<proteinExistence type="predicted"/>
<gene>
    <name evidence="2" type="ORF">UY3_17664</name>
</gene>
<dbReference type="AlphaFoldDB" id="M7BAN0"/>
<feature type="compositionally biased region" description="Polar residues" evidence="1">
    <location>
        <begin position="159"/>
        <end position="170"/>
    </location>
</feature>